<protein>
    <submittedName>
        <fullName evidence="2">NAD(P)-dependent oxidoreductase</fullName>
    </submittedName>
</protein>
<dbReference type="OrthoDB" id="7352421at2"/>
<evidence type="ECO:0000259" key="1">
    <source>
        <dbReference type="Pfam" id="PF13460"/>
    </source>
</evidence>
<comment type="caution">
    <text evidence="2">The sequence shown here is derived from an EMBL/GenBank/DDBJ whole genome shotgun (WGS) entry which is preliminary data.</text>
</comment>
<evidence type="ECO:0000313" key="2">
    <source>
        <dbReference type="EMBL" id="RRH97396.1"/>
    </source>
</evidence>
<evidence type="ECO:0000313" key="3">
    <source>
        <dbReference type="Proteomes" id="UP000273786"/>
    </source>
</evidence>
<accession>A0A3P3FGS7</accession>
<dbReference type="EMBL" id="RQXT01000027">
    <property type="protein sequence ID" value="RRH97396.1"/>
    <property type="molecule type" value="Genomic_DNA"/>
</dbReference>
<sequence length="202" mass="21267">MKIALIGASGQVGSRLLKELSDRGHAITAIARTPEKIAVLPGVTAVKGDAFDKDGLAALVKGHDAVISAVHFTASDPDTLIAAVRASGVKRYLVVGGAGSLEVAPGKRLVDTPEFPAAYKAEALKGADFLGKLKSVSDLDWTFLSPSALFVAGERTGKFRLGKDALLATEEGSSISFEDYAIAMANEIEKPEHIRQRFTVGY</sequence>
<dbReference type="CDD" id="cd05244">
    <property type="entry name" value="BVR-B_like_SDR_a"/>
    <property type="match status" value="1"/>
</dbReference>
<dbReference type="InterPro" id="IPR051606">
    <property type="entry name" value="Polyketide_Oxido-like"/>
</dbReference>
<name>A0A3P3FGS7_9HYPH</name>
<dbReference type="RefSeq" id="WP_125002081.1">
    <property type="nucleotide sequence ID" value="NZ_RQXT01000027.1"/>
</dbReference>
<dbReference type="GO" id="GO:0016646">
    <property type="term" value="F:oxidoreductase activity, acting on the CH-NH group of donors, NAD or NADP as acceptor"/>
    <property type="evidence" value="ECO:0007669"/>
    <property type="project" value="TreeGrafter"/>
</dbReference>
<organism evidence="2 3">
    <name type="scientific">Mesorhizobium tamadayense</name>
    <dbReference type="NCBI Taxonomy" id="425306"/>
    <lineage>
        <taxon>Bacteria</taxon>
        <taxon>Pseudomonadati</taxon>
        <taxon>Pseudomonadota</taxon>
        <taxon>Alphaproteobacteria</taxon>
        <taxon>Hyphomicrobiales</taxon>
        <taxon>Phyllobacteriaceae</taxon>
        <taxon>Mesorhizobium</taxon>
    </lineage>
</organism>
<dbReference type="PANTHER" id="PTHR43355">
    <property type="entry name" value="FLAVIN REDUCTASE (NADPH)"/>
    <property type="match status" value="1"/>
</dbReference>
<dbReference type="InterPro" id="IPR016040">
    <property type="entry name" value="NAD(P)-bd_dom"/>
</dbReference>
<keyword evidence="3" id="KW-1185">Reference proteome</keyword>
<feature type="domain" description="NAD(P)-binding" evidence="1">
    <location>
        <begin position="7"/>
        <end position="191"/>
    </location>
</feature>
<proteinExistence type="predicted"/>
<dbReference type="Proteomes" id="UP000273786">
    <property type="component" value="Unassembled WGS sequence"/>
</dbReference>
<dbReference type="SUPFAM" id="SSF51735">
    <property type="entry name" value="NAD(P)-binding Rossmann-fold domains"/>
    <property type="match status" value="1"/>
</dbReference>
<dbReference type="Pfam" id="PF13460">
    <property type="entry name" value="NAD_binding_10"/>
    <property type="match status" value="1"/>
</dbReference>
<dbReference type="Gene3D" id="3.40.50.720">
    <property type="entry name" value="NAD(P)-binding Rossmann-like Domain"/>
    <property type="match status" value="1"/>
</dbReference>
<dbReference type="InterPro" id="IPR036291">
    <property type="entry name" value="NAD(P)-bd_dom_sf"/>
</dbReference>
<dbReference type="PANTHER" id="PTHR43355:SF2">
    <property type="entry name" value="FLAVIN REDUCTASE (NADPH)"/>
    <property type="match status" value="1"/>
</dbReference>
<reference evidence="2 3" key="1">
    <citation type="submission" date="2018-11" db="EMBL/GenBank/DDBJ databases">
        <title>the genome of Mesorhizobium tamadayense DSM 28320.</title>
        <authorList>
            <person name="Gao J."/>
        </authorList>
    </citation>
    <scope>NUCLEOTIDE SEQUENCE [LARGE SCALE GENOMIC DNA]</scope>
    <source>
        <strain evidence="2 3">DSM 28320</strain>
    </source>
</reference>
<gene>
    <name evidence="2" type="ORF">EH240_20760</name>
</gene>
<dbReference type="AlphaFoldDB" id="A0A3P3FGS7"/>